<proteinExistence type="predicted"/>
<evidence type="ECO:0000313" key="1">
    <source>
        <dbReference type="EMBL" id="SUI59081.1"/>
    </source>
</evidence>
<dbReference type="AlphaFoldDB" id="A0A379ZCR1"/>
<sequence>MTNNVIYGGFRSKRRKKDDRENRILRCEVSDRWIQLPTATDLTGGGIDYLSLDVMTSGSNDKPRKICEIIVNRTELIALLNEIPTIDHRGTENE</sequence>
<name>A0A379ZCR1_9GAMM</name>
<protein>
    <submittedName>
        <fullName evidence="1">Uncharacterized protein</fullName>
    </submittedName>
</protein>
<reference evidence="1 2" key="1">
    <citation type="submission" date="2018-06" db="EMBL/GenBank/DDBJ databases">
        <authorList>
            <consortium name="Pathogen Informatics"/>
            <person name="Doyle S."/>
        </authorList>
    </citation>
    <scope>NUCLEOTIDE SEQUENCE [LARGE SCALE GENOMIC DNA]</scope>
    <source>
        <strain evidence="1 2">NCTC10736</strain>
    </source>
</reference>
<evidence type="ECO:0000313" key="2">
    <source>
        <dbReference type="Proteomes" id="UP000255061"/>
    </source>
</evidence>
<dbReference type="RefSeq" id="WP_115405181.1">
    <property type="nucleotide sequence ID" value="NZ_UGYV01000001.1"/>
</dbReference>
<gene>
    <name evidence="1" type="ORF">NCTC10736_00093</name>
</gene>
<organism evidence="1 2">
    <name type="scientific">Shewanella morhuae</name>
    <dbReference type="NCBI Taxonomy" id="365591"/>
    <lineage>
        <taxon>Bacteria</taxon>
        <taxon>Pseudomonadati</taxon>
        <taxon>Pseudomonadota</taxon>
        <taxon>Gammaproteobacteria</taxon>
        <taxon>Alteromonadales</taxon>
        <taxon>Shewanellaceae</taxon>
        <taxon>Shewanella</taxon>
    </lineage>
</organism>
<accession>A0A379ZCR1</accession>
<dbReference type="Proteomes" id="UP000255061">
    <property type="component" value="Unassembled WGS sequence"/>
</dbReference>
<dbReference type="EMBL" id="UGYV01000001">
    <property type="protein sequence ID" value="SUI59081.1"/>
    <property type="molecule type" value="Genomic_DNA"/>
</dbReference>